<dbReference type="InterPro" id="IPR050807">
    <property type="entry name" value="TransReg_Diox_bact_type"/>
</dbReference>
<keyword evidence="2 5" id="KW-0238">DNA-binding</keyword>
<name>A0A0G2AWV5_9BACT</name>
<protein>
    <submittedName>
        <fullName evidence="5">DNA-binding protein</fullName>
    </submittedName>
</protein>
<evidence type="ECO:0000259" key="4">
    <source>
        <dbReference type="PROSITE" id="PS50943"/>
    </source>
</evidence>
<evidence type="ECO:0000313" key="5">
    <source>
        <dbReference type="EMBL" id="KKW37389.1"/>
    </source>
</evidence>
<reference evidence="5 6" key="1">
    <citation type="journal article" date="2015" name="Nature">
        <title>rRNA introns, odd ribosomes, and small enigmatic genomes across a large radiation of phyla.</title>
        <authorList>
            <person name="Brown C.T."/>
            <person name="Hug L.A."/>
            <person name="Thomas B.C."/>
            <person name="Sharon I."/>
            <person name="Castelle C.J."/>
            <person name="Singh A."/>
            <person name="Wilkins M.J."/>
            <person name="Williams K.H."/>
            <person name="Banfield J.F."/>
        </authorList>
    </citation>
    <scope>NUCLEOTIDE SEQUENCE [LARGE SCALE GENOMIC DNA]</scope>
</reference>
<organism evidence="5 6">
    <name type="scientific">Candidatus Adlerbacteria bacterium GW2011_GWB1_54_7</name>
    <dbReference type="NCBI Taxonomy" id="1618607"/>
    <lineage>
        <taxon>Bacteria</taxon>
        <taxon>Candidatus Adleribacteriota</taxon>
    </lineage>
</organism>
<evidence type="ECO:0000256" key="2">
    <source>
        <dbReference type="ARBA" id="ARBA00023125"/>
    </source>
</evidence>
<dbReference type="PANTHER" id="PTHR46797">
    <property type="entry name" value="HTH-TYPE TRANSCRIPTIONAL REGULATOR"/>
    <property type="match status" value="1"/>
</dbReference>
<dbReference type="STRING" id="1618607.UY86_C0009G0023"/>
<dbReference type="Gene3D" id="1.10.260.40">
    <property type="entry name" value="lambda repressor-like DNA-binding domains"/>
    <property type="match status" value="1"/>
</dbReference>
<dbReference type="PANTHER" id="PTHR46797:SF23">
    <property type="entry name" value="HTH-TYPE TRANSCRIPTIONAL REGULATOR SUTR"/>
    <property type="match status" value="1"/>
</dbReference>
<dbReference type="Proteomes" id="UP000033852">
    <property type="component" value="Unassembled WGS sequence"/>
</dbReference>
<proteinExistence type="predicted"/>
<dbReference type="Pfam" id="PF01381">
    <property type="entry name" value="HTH_3"/>
    <property type="match status" value="1"/>
</dbReference>
<sequence>MDISTKFGKRVKAIRLKKRMSQGDVAKLLDVHRTYVSKIERGIENMSLKGIEKLAKAIGVSVGELTK</sequence>
<comment type="caution">
    <text evidence="5">The sequence shown here is derived from an EMBL/GenBank/DDBJ whole genome shotgun (WGS) entry which is preliminary data.</text>
</comment>
<dbReference type="PROSITE" id="PS50943">
    <property type="entry name" value="HTH_CROC1"/>
    <property type="match status" value="1"/>
</dbReference>
<evidence type="ECO:0000313" key="6">
    <source>
        <dbReference type="Proteomes" id="UP000033852"/>
    </source>
</evidence>
<feature type="domain" description="HTH cro/C1-type" evidence="4">
    <location>
        <begin position="11"/>
        <end position="65"/>
    </location>
</feature>
<keyword evidence="1" id="KW-0805">Transcription regulation</keyword>
<dbReference type="SUPFAM" id="SSF47413">
    <property type="entry name" value="lambda repressor-like DNA-binding domains"/>
    <property type="match status" value="1"/>
</dbReference>
<dbReference type="GO" id="GO:0003677">
    <property type="term" value="F:DNA binding"/>
    <property type="evidence" value="ECO:0007669"/>
    <property type="project" value="UniProtKB-KW"/>
</dbReference>
<dbReference type="EMBL" id="LCRR01000009">
    <property type="protein sequence ID" value="KKW37389.1"/>
    <property type="molecule type" value="Genomic_DNA"/>
</dbReference>
<gene>
    <name evidence="5" type="ORF">UY86_C0009G0023</name>
</gene>
<dbReference type="InterPro" id="IPR010982">
    <property type="entry name" value="Lambda_DNA-bd_dom_sf"/>
</dbReference>
<dbReference type="SMART" id="SM00530">
    <property type="entry name" value="HTH_XRE"/>
    <property type="match status" value="1"/>
</dbReference>
<evidence type="ECO:0000256" key="1">
    <source>
        <dbReference type="ARBA" id="ARBA00023015"/>
    </source>
</evidence>
<dbReference type="GO" id="GO:0005829">
    <property type="term" value="C:cytosol"/>
    <property type="evidence" value="ECO:0007669"/>
    <property type="project" value="TreeGrafter"/>
</dbReference>
<dbReference type="CDD" id="cd00093">
    <property type="entry name" value="HTH_XRE"/>
    <property type="match status" value="1"/>
</dbReference>
<evidence type="ECO:0000256" key="3">
    <source>
        <dbReference type="ARBA" id="ARBA00023163"/>
    </source>
</evidence>
<accession>A0A0G2AWV5</accession>
<dbReference type="GO" id="GO:0003700">
    <property type="term" value="F:DNA-binding transcription factor activity"/>
    <property type="evidence" value="ECO:0007669"/>
    <property type="project" value="TreeGrafter"/>
</dbReference>
<dbReference type="AlphaFoldDB" id="A0A0G2AWV5"/>
<keyword evidence="3" id="KW-0804">Transcription</keyword>
<dbReference type="InterPro" id="IPR001387">
    <property type="entry name" value="Cro/C1-type_HTH"/>
</dbReference>